<gene>
    <name evidence="1" type="ORF">SAMN05877831_1258</name>
</gene>
<accession>A0A285TI57</accession>
<dbReference type="RefSeq" id="WP_097071486.1">
    <property type="nucleotide sequence ID" value="NZ_OBMT01000025.1"/>
</dbReference>
<dbReference type="AlphaFoldDB" id="A0A285TI57"/>
<dbReference type="Proteomes" id="UP000219111">
    <property type="component" value="Unassembled WGS sequence"/>
</dbReference>
<organism evidence="1 2">
    <name type="scientific">Rhodobacter maris</name>
    <dbReference type="NCBI Taxonomy" id="446682"/>
    <lineage>
        <taxon>Bacteria</taxon>
        <taxon>Pseudomonadati</taxon>
        <taxon>Pseudomonadota</taxon>
        <taxon>Alphaproteobacteria</taxon>
        <taxon>Rhodobacterales</taxon>
        <taxon>Rhodobacter group</taxon>
        <taxon>Rhodobacter</taxon>
    </lineage>
</organism>
<keyword evidence="2" id="KW-1185">Reference proteome</keyword>
<dbReference type="OrthoDB" id="7858035at2"/>
<proteinExistence type="predicted"/>
<name>A0A285TI57_9RHOB</name>
<evidence type="ECO:0000313" key="1">
    <source>
        <dbReference type="EMBL" id="SOC21799.1"/>
    </source>
</evidence>
<sequence>MNFAPDQLPSPSGEIGYTVLALDAAGNPAKLAGTFEVDLLAPAAPDIVAYLSDFSSLLGIRVDAGESAFDLATTDSSGQVQELGFDVTYNARGDFFSYDFAEAVPDGTYLVITDQYPAGNTASTSLVVDATASVPVDLAREGLDGFDIGMIDLSLAPQAQLSLDAAQILAFTGSVQPLLVRGDISVQVVPRKQAGPR</sequence>
<dbReference type="EMBL" id="OBMT01000025">
    <property type="protein sequence ID" value="SOC21799.1"/>
    <property type="molecule type" value="Genomic_DNA"/>
</dbReference>
<evidence type="ECO:0000313" key="2">
    <source>
        <dbReference type="Proteomes" id="UP000219111"/>
    </source>
</evidence>
<protein>
    <submittedName>
        <fullName evidence="1">Uncharacterized protein</fullName>
    </submittedName>
</protein>
<reference evidence="2" key="1">
    <citation type="submission" date="2017-08" db="EMBL/GenBank/DDBJ databases">
        <authorList>
            <person name="Varghese N."/>
            <person name="Submissions S."/>
        </authorList>
    </citation>
    <scope>NUCLEOTIDE SEQUENCE [LARGE SCALE GENOMIC DNA]</scope>
    <source>
        <strain evidence="2">JA276</strain>
    </source>
</reference>